<comment type="similarity">
    <text evidence="1 7">Belongs to the phospholipase B-like family.</text>
</comment>
<dbReference type="EMBL" id="JAOAOG010000288">
    <property type="protein sequence ID" value="KAJ6232688.1"/>
    <property type="molecule type" value="Genomic_DNA"/>
</dbReference>
<name>A0ABQ8XJ60_9EUKA</name>
<evidence type="ECO:0000313" key="8">
    <source>
        <dbReference type="EMBL" id="KAJ6232688.1"/>
    </source>
</evidence>
<organism evidence="8 9">
    <name type="scientific">Anaeramoeba flamelloides</name>
    <dbReference type="NCBI Taxonomy" id="1746091"/>
    <lineage>
        <taxon>Eukaryota</taxon>
        <taxon>Metamonada</taxon>
        <taxon>Anaeramoebidae</taxon>
        <taxon>Anaeramoeba</taxon>
    </lineage>
</organism>
<evidence type="ECO:0000256" key="5">
    <source>
        <dbReference type="ARBA" id="ARBA00023098"/>
    </source>
</evidence>
<evidence type="ECO:0000256" key="1">
    <source>
        <dbReference type="ARBA" id="ARBA00007835"/>
    </source>
</evidence>
<reference evidence="8" key="1">
    <citation type="submission" date="2022-08" db="EMBL/GenBank/DDBJ databases">
        <title>Novel sulfate-reducing endosymbionts in the free-living metamonad Anaeramoeba.</title>
        <authorList>
            <person name="Jerlstrom-Hultqvist J."/>
            <person name="Cepicka I."/>
            <person name="Gallot-Lavallee L."/>
            <person name="Salas-Leiva D."/>
            <person name="Curtis B.A."/>
            <person name="Zahonova K."/>
            <person name="Pipaliya S."/>
            <person name="Dacks J."/>
            <person name="Roger A.J."/>
        </authorList>
    </citation>
    <scope>NUCLEOTIDE SEQUENCE</scope>
    <source>
        <strain evidence="8">Schooner1</strain>
    </source>
</reference>
<keyword evidence="9" id="KW-1185">Reference proteome</keyword>
<keyword evidence="6" id="KW-0325">Glycoprotein</keyword>
<feature type="signal peptide" evidence="7">
    <location>
        <begin position="1"/>
        <end position="18"/>
    </location>
</feature>
<keyword evidence="4 7" id="KW-0442">Lipid degradation</keyword>
<gene>
    <name evidence="8" type="ORF">M0813_04493</name>
</gene>
<evidence type="ECO:0000256" key="2">
    <source>
        <dbReference type="ARBA" id="ARBA00022729"/>
    </source>
</evidence>
<evidence type="ECO:0000256" key="4">
    <source>
        <dbReference type="ARBA" id="ARBA00022963"/>
    </source>
</evidence>
<comment type="caution">
    <text evidence="8">The sequence shown here is derived from an EMBL/GenBank/DDBJ whole genome shotgun (WGS) entry which is preliminary data.</text>
</comment>
<dbReference type="PANTHER" id="PTHR12370:SF3">
    <property type="entry name" value="PHOSPHOLIPASE B-LIKE 2-RELATED"/>
    <property type="match status" value="1"/>
</dbReference>
<dbReference type="EC" id="3.1.1.-" evidence="7"/>
<sequence>MKLTLFLLVCLFVSFISCRKKYGTIYYDQETQEYTYAEKFDLSGVATAMENDEVEQDGWEKLAIRGSKSDEYDDFVKATAMGLLEGILSHDRILDFHSNWINYNFPNGIPDVARKFAEDNLEWVTEQTLQNIGDEYWDSIGASIFQIKGIVDGLNWFHDTGFDMLDIYLLNINGDIEDICAKFNVTTRSRSEQMGLDHCSGLIKLLEDGSDIYVSQATWNRWYGMLRQLKYYEFNFKSIPTADIVFSGYAGVIASLDSYYQIDKSRILIETTLIVFNADIYQYVTTESVLTTLRVTGCNRYAKSGKDWAQCIKQHNSGTYNNEWLIVDYDQWEQSSQTDVLWVCGQMPGKLVCEDTTSSLLSQKYVPSYNIPRITEIYNYAGYDGAVKQYGNWFDYELHPRAQIFKRNQSTIKNLDHMKAMMRYNNWENDPLSNGSPGNAISSRKDLIDPNKTPPNPFLQASCFGGLDAKIGSYADLKKSQVNAELGPTHDQQPVFTWKNAPKCCDGVPHQGQPDIFDFDWIVWRHQM</sequence>
<keyword evidence="2 7" id="KW-0732">Signal</keyword>
<dbReference type="PANTHER" id="PTHR12370">
    <property type="entry name" value="PHOSPHOLIPASE B-RELATED"/>
    <property type="match status" value="1"/>
</dbReference>
<dbReference type="Gene3D" id="3.60.60.30">
    <property type="match status" value="1"/>
</dbReference>
<protein>
    <recommendedName>
        <fullName evidence="7">Phospholipase B-like</fullName>
        <ecNumber evidence="7">3.1.1.-</ecNumber>
    </recommendedName>
</protein>
<evidence type="ECO:0000256" key="6">
    <source>
        <dbReference type="ARBA" id="ARBA00023180"/>
    </source>
</evidence>
<accession>A0ABQ8XJ60</accession>
<evidence type="ECO:0000256" key="7">
    <source>
        <dbReference type="RuleBase" id="RU364138"/>
    </source>
</evidence>
<dbReference type="Pfam" id="PF04916">
    <property type="entry name" value="Phospholip_B"/>
    <property type="match status" value="1"/>
</dbReference>
<evidence type="ECO:0000313" key="9">
    <source>
        <dbReference type="Proteomes" id="UP001150062"/>
    </source>
</evidence>
<proteinExistence type="inferred from homology"/>
<comment type="function">
    <text evidence="7">Putative phospholipase.</text>
</comment>
<feature type="chain" id="PRO_5044987106" description="Phospholipase B-like" evidence="7">
    <location>
        <begin position="19"/>
        <end position="528"/>
    </location>
</feature>
<dbReference type="InterPro" id="IPR007000">
    <property type="entry name" value="PLipase_B-like"/>
</dbReference>
<keyword evidence="5 7" id="KW-0443">Lipid metabolism</keyword>
<keyword evidence="3 7" id="KW-0378">Hydrolase</keyword>
<evidence type="ECO:0000256" key="3">
    <source>
        <dbReference type="ARBA" id="ARBA00022801"/>
    </source>
</evidence>
<dbReference type="Proteomes" id="UP001150062">
    <property type="component" value="Unassembled WGS sequence"/>
</dbReference>
<dbReference type="PROSITE" id="PS51257">
    <property type="entry name" value="PROKAR_LIPOPROTEIN"/>
    <property type="match status" value="1"/>
</dbReference>